<feature type="compositionally biased region" description="Low complexity" evidence="1">
    <location>
        <begin position="26"/>
        <end position="37"/>
    </location>
</feature>
<proteinExistence type="predicted"/>
<dbReference type="Proteomes" id="UP001209540">
    <property type="component" value="Unassembled WGS sequence"/>
</dbReference>
<organism evidence="2 3">
    <name type="scientific">Phascolomyces articulosus</name>
    <dbReference type="NCBI Taxonomy" id="60185"/>
    <lineage>
        <taxon>Eukaryota</taxon>
        <taxon>Fungi</taxon>
        <taxon>Fungi incertae sedis</taxon>
        <taxon>Mucoromycota</taxon>
        <taxon>Mucoromycotina</taxon>
        <taxon>Mucoromycetes</taxon>
        <taxon>Mucorales</taxon>
        <taxon>Lichtheimiaceae</taxon>
        <taxon>Phascolomyces</taxon>
    </lineage>
</organism>
<dbReference type="EMBL" id="JAIXMP010000086">
    <property type="protein sequence ID" value="KAI9243188.1"/>
    <property type="molecule type" value="Genomic_DNA"/>
</dbReference>
<name>A0AAD5P6R9_9FUNG</name>
<reference evidence="2" key="2">
    <citation type="submission" date="2023-02" db="EMBL/GenBank/DDBJ databases">
        <authorList>
            <consortium name="DOE Joint Genome Institute"/>
            <person name="Mondo S.J."/>
            <person name="Chang Y."/>
            <person name="Wang Y."/>
            <person name="Ahrendt S."/>
            <person name="Andreopoulos W."/>
            <person name="Barry K."/>
            <person name="Beard J."/>
            <person name="Benny G.L."/>
            <person name="Blankenship S."/>
            <person name="Bonito G."/>
            <person name="Cuomo C."/>
            <person name="Desiro A."/>
            <person name="Gervers K.A."/>
            <person name="Hundley H."/>
            <person name="Kuo A."/>
            <person name="LaButti K."/>
            <person name="Lang B.F."/>
            <person name="Lipzen A."/>
            <person name="O'Donnell K."/>
            <person name="Pangilinan J."/>
            <person name="Reynolds N."/>
            <person name="Sandor L."/>
            <person name="Smith M.W."/>
            <person name="Tsang A."/>
            <person name="Grigoriev I.V."/>
            <person name="Stajich J.E."/>
            <person name="Spatafora J.W."/>
        </authorList>
    </citation>
    <scope>NUCLEOTIDE SEQUENCE</scope>
    <source>
        <strain evidence="2">RSA 2281</strain>
    </source>
</reference>
<gene>
    <name evidence="2" type="ORF">BDA99DRAFT_610567</name>
</gene>
<protein>
    <submittedName>
        <fullName evidence="2">Uncharacterized protein</fullName>
    </submittedName>
</protein>
<evidence type="ECO:0000256" key="1">
    <source>
        <dbReference type="SAM" id="MobiDB-lite"/>
    </source>
</evidence>
<evidence type="ECO:0000313" key="3">
    <source>
        <dbReference type="Proteomes" id="UP001209540"/>
    </source>
</evidence>
<feature type="region of interest" description="Disordered" evidence="1">
    <location>
        <begin position="26"/>
        <end position="61"/>
    </location>
</feature>
<sequence>MSKQHALTTRELQCALELASVRSAGSVPPVSLSVPSSHQVEPPLSHQPTLDRQESIASNSTTASIHEELASLGRHVTQNDDALEDLRNDLLGEIRDNFARFEEVLRVNMNNGEQDANADPNSDAIENGRRMEEAGEARSSVTDKVVRMYKQMAAKYDFEDGKGIVREPNATIRASIIETITPTGRIPNILKWDSLVKSMTRDHFNNLKKDYNKTEAQRAAEAPVNRAATRKHDVR</sequence>
<reference evidence="2" key="1">
    <citation type="journal article" date="2022" name="IScience">
        <title>Evolution of zygomycete secretomes and the origins of terrestrial fungal ecologies.</title>
        <authorList>
            <person name="Chang Y."/>
            <person name="Wang Y."/>
            <person name="Mondo S."/>
            <person name="Ahrendt S."/>
            <person name="Andreopoulos W."/>
            <person name="Barry K."/>
            <person name="Beard J."/>
            <person name="Benny G.L."/>
            <person name="Blankenship S."/>
            <person name="Bonito G."/>
            <person name="Cuomo C."/>
            <person name="Desiro A."/>
            <person name="Gervers K.A."/>
            <person name="Hundley H."/>
            <person name="Kuo A."/>
            <person name="LaButti K."/>
            <person name="Lang B.F."/>
            <person name="Lipzen A."/>
            <person name="O'Donnell K."/>
            <person name="Pangilinan J."/>
            <person name="Reynolds N."/>
            <person name="Sandor L."/>
            <person name="Smith M.E."/>
            <person name="Tsang A."/>
            <person name="Grigoriev I.V."/>
            <person name="Stajich J.E."/>
            <person name="Spatafora J.W."/>
        </authorList>
    </citation>
    <scope>NUCLEOTIDE SEQUENCE</scope>
    <source>
        <strain evidence="2">RSA 2281</strain>
    </source>
</reference>
<keyword evidence="3" id="KW-1185">Reference proteome</keyword>
<comment type="caution">
    <text evidence="2">The sequence shown here is derived from an EMBL/GenBank/DDBJ whole genome shotgun (WGS) entry which is preliminary data.</text>
</comment>
<accession>A0AAD5P6R9</accession>
<feature type="region of interest" description="Disordered" evidence="1">
    <location>
        <begin position="212"/>
        <end position="235"/>
    </location>
</feature>
<dbReference type="AlphaFoldDB" id="A0AAD5P6R9"/>
<evidence type="ECO:0000313" key="2">
    <source>
        <dbReference type="EMBL" id="KAI9243188.1"/>
    </source>
</evidence>